<gene>
    <name evidence="1" type="ORF">OICFNHDK_3146</name>
</gene>
<accession>A0AAV4ZA98</accession>
<dbReference type="Proteomes" id="UP001055307">
    <property type="component" value="Unassembled WGS sequence"/>
</dbReference>
<proteinExistence type="predicted"/>
<keyword evidence="2" id="KW-1185">Reference proteome</keyword>
<dbReference type="EMBL" id="BPQF01000015">
    <property type="protein sequence ID" value="GJD40673.1"/>
    <property type="molecule type" value="Genomic_DNA"/>
</dbReference>
<protein>
    <submittedName>
        <fullName evidence="1">Uncharacterized protein</fullName>
    </submittedName>
</protein>
<reference evidence="1" key="2">
    <citation type="submission" date="2021-08" db="EMBL/GenBank/DDBJ databases">
        <authorList>
            <person name="Tani A."/>
            <person name="Ola A."/>
            <person name="Ogura Y."/>
            <person name="Katsura K."/>
            <person name="Hayashi T."/>
        </authorList>
    </citation>
    <scope>NUCLEOTIDE SEQUENCE</scope>
    <source>
        <strain evidence="1">DSM 21893</strain>
    </source>
</reference>
<comment type="caution">
    <text evidence="1">The sequence shown here is derived from an EMBL/GenBank/DDBJ whole genome shotgun (WGS) entry which is preliminary data.</text>
</comment>
<evidence type="ECO:0000313" key="1">
    <source>
        <dbReference type="EMBL" id="GJD40673.1"/>
    </source>
</evidence>
<reference evidence="1" key="1">
    <citation type="journal article" date="2016" name="Front. Microbiol.">
        <title>Genome Sequence of the Piezophilic, Mesophilic Sulfate-Reducing Bacterium Desulfovibrio indicus J2T.</title>
        <authorList>
            <person name="Cao J."/>
            <person name="Maignien L."/>
            <person name="Shao Z."/>
            <person name="Alain K."/>
            <person name="Jebbar M."/>
        </authorList>
    </citation>
    <scope>NUCLEOTIDE SEQUENCE</scope>
    <source>
        <strain evidence="1">DSM 21893</strain>
    </source>
</reference>
<name>A0AAV4ZA98_9HYPH</name>
<dbReference type="AlphaFoldDB" id="A0AAV4ZA98"/>
<evidence type="ECO:0000313" key="2">
    <source>
        <dbReference type="Proteomes" id="UP001055307"/>
    </source>
</evidence>
<sequence>MSLPIPTRGIPGLFLLNLLMGAACALPVLTAPVAAQVRFGPGVRIGGHDFSNRRYGSVHIQRVKRLPGPPGCRHVRNGTYRRGDGSVVRGPMERCNLIAIPPGRR</sequence>
<organism evidence="1 2">
    <name type="scientific">Methylobacterium bullatum</name>
    <dbReference type="NCBI Taxonomy" id="570505"/>
    <lineage>
        <taxon>Bacteria</taxon>
        <taxon>Pseudomonadati</taxon>
        <taxon>Pseudomonadota</taxon>
        <taxon>Alphaproteobacteria</taxon>
        <taxon>Hyphomicrobiales</taxon>
        <taxon>Methylobacteriaceae</taxon>
        <taxon>Methylobacterium</taxon>
    </lineage>
</organism>